<dbReference type="CDD" id="cd04182">
    <property type="entry name" value="GT_2_like_f"/>
    <property type="match status" value="1"/>
</dbReference>
<dbReference type="RefSeq" id="WP_014730662.1">
    <property type="nucleotide sequence ID" value="NC_017934.1"/>
</dbReference>
<name>I2F3Y7_9BACT</name>
<dbReference type="InterPro" id="IPR029044">
    <property type="entry name" value="Nucleotide-diphossugar_trans"/>
</dbReference>
<sequence>MESNSVSLILLAAGESSRFGDEKLCSNFRGKPLLQWSLDNLKNVGVLNKFLIIKPGFELNRFDTGSFKILINDDYRKGISTSIVRGLCECAEERTGIVLMLADMPLVSGEDVEFLLESLLPEDEMVSFVYDGRKGFPTFIAKKLFPELLKITGDRGAFQLVKNGQAKIREIEGSERNVFDIDSPEDRLQI</sequence>
<dbReference type="STRING" id="660470.Theba_0934"/>
<proteinExistence type="predicted"/>
<dbReference type="InterPro" id="IPR025877">
    <property type="entry name" value="MobA-like_NTP_Trfase"/>
</dbReference>
<dbReference type="Pfam" id="PF12804">
    <property type="entry name" value="NTP_transf_3"/>
    <property type="match status" value="1"/>
</dbReference>
<protein>
    <submittedName>
        <fullName evidence="2">Putative MobA-like protein</fullName>
    </submittedName>
</protein>
<dbReference type="HOGENOM" id="CLU_061980_1_1_0"/>
<gene>
    <name evidence="2" type="ORF">Theba_0934</name>
</gene>
<organism evidence="2 3">
    <name type="scientific">Mesotoga prima MesG1.Ag.4.2</name>
    <dbReference type="NCBI Taxonomy" id="660470"/>
    <lineage>
        <taxon>Bacteria</taxon>
        <taxon>Thermotogati</taxon>
        <taxon>Thermotogota</taxon>
        <taxon>Thermotogae</taxon>
        <taxon>Kosmotogales</taxon>
        <taxon>Kosmotogaceae</taxon>
        <taxon>Mesotoga</taxon>
    </lineage>
</organism>
<feature type="domain" description="MobA-like NTP transferase" evidence="1">
    <location>
        <begin position="9"/>
        <end position="163"/>
    </location>
</feature>
<dbReference type="GO" id="GO:0016779">
    <property type="term" value="F:nucleotidyltransferase activity"/>
    <property type="evidence" value="ECO:0007669"/>
    <property type="project" value="UniProtKB-ARBA"/>
</dbReference>
<keyword evidence="3" id="KW-1185">Reference proteome</keyword>
<evidence type="ECO:0000313" key="3">
    <source>
        <dbReference type="Proteomes" id="UP000002881"/>
    </source>
</evidence>
<dbReference type="EMBL" id="CP003532">
    <property type="protein sequence ID" value="AFK06640.1"/>
    <property type="molecule type" value="Genomic_DNA"/>
</dbReference>
<dbReference type="eggNOG" id="COG2068">
    <property type="taxonomic scope" value="Bacteria"/>
</dbReference>
<dbReference type="PANTHER" id="PTHR43777:SF1">
    <property type="entry name" value="MOLYBDENUM COFACTOR CYTIDYLYLTRANSFERASE"/>
    <property type="match status" value="1"/>
</dbReference>
<dbReference type="PANTHER" id="PTHR43777">
    <property type="entry name" value="MOLYBDENUM COFACTOR CYTIDYLYLTRANSFERASE"/>
    <property type="match status" value="1"/>
</dbReference>
<evidence type="ECO:0000259" key="1">
    <source>
        <dbReference type="Pfam" id="PF12804"/>
    </source>
</evidence>
<accession>I2F3Y7</accession>
<dbReference type="AlphaFoldDB" id="I2F3Y7"/>
<reference evidence="2 3" key="1">
    <citation type="journal article" date="2012" name="Genome Biol. Evol.">
        <title>Genome Sequence of the Mesophilic Thermotogales Bacterium Mesotoga prima MesG1.Ag.4.2 Reveals the Largest Thermotogales Genome To Date.</title>
        <authorList>
            <person name="Zhaxybayeva O."/>
            <person name="Swithers K.S."/>
            <person name="Foght J."/>
            <person name="Green A.G."/>
            <person name="Bruce D."/>
            <person name="Detter C."/>
            <person name="Han S."/>
            <person name="Teshima H."/>
            <person name="Han J."/>
            <person name="Woyke T."/>
            <person name="Pitluck S."/>
            <person name="Nolan M."/>
            <person name="Ivanova N."/>
            <person name="Pati A."/>
            <person name="Land M.L."/>
            <person name="Dlutek M."/>
            <person name="Doolittle W.F."/>
            <person name="Noll K.M."/>
            <person name="Nesbo C.L."/>
        </authorList>
    </citation>
    <scope>NUCLEOTIDE SEQUENCE [LARGE SCALE GENOMIC DNA]</scope>
    <source>
        <strain evidence="3">mesG1.Ag.4.2</strain>
    </source>
</reference>
<dbReference type="Gene3D" id="3.90.550.10">
    <property type="entry name" value="Spore Coat Polysaccharide Biosynthesis Protein SpsA, Chain A"/>
    <property type="match status" value="1"/>
</dbReference>
<evidence type="ECO:0000313" key="2">
    <source>
        <dbReference type="EMBL" id="AFK06640.1"/>
    </source>
</evidence>
<dbReference type="KEGG" id="mpg:Theba_0934"/>
<dbReference type="GeneID" id="87106766"/>
<dbReference type="Proteomes" id="UP000002881">
    <property type="component" value="Chromosome"/>
</dbReference>
<dbReference type="SUPFAM" id="SSF53448">
    <property type="entry name" value="Nucleotide-diphospho-sugar transferases"/>
    <property type="match status" value="1"/>
</dbReference>